<feature type="compositionally biased region" description="Pro residues" evidence="1">
    <location>
        <begin position="59"/>
        <end position="69"/>
    </location>
</feature>
<feature type="compositionally biased region" description="Basic and acidic residues" evidence="1">
    <location>
        <begin position="83"/>
        <end position="102"/>
    </location>
</feature>
<name>A0AA48HHT9_9RHOB</name>
<dbReference type="RefSeq" id="WP_338271695.1">
    <property type="nucleotide sequence ID" value="NZ_AP027266.1"/>
</dbReference>
<protein>
    <submittedName>
        <fullName evidence="2">Uncharacterized protein</fullName>
    </submittedName>
</protein>
<organism evidence="2 3">
    <name type="scientific">Roseicyclus marinus</name>
    <dbReference type="NCBI Taxonomy" id="2161673"/>
    <lineage>
        <taxon>Bacteria</taxon>
        <taxon>Pseudomonadati</taxon>
        <taxon>Pseudomonadota</taxon>
        <taxon>Alphaproteobacteria</taxon>
        <taxon>Rhodobacterales</taxon>
        <taxon>Roseobacteraceae</taxon>
        <taxon>Roseicyclus</taxon>
    </lineage>
</organism>
<evidence type="ECO:0000256" key="1">
    <source>
        <dbReference type="SAM" id="MobiDB-lite"/>
    </source>
</evidence>
<gene>
    <name evidence="2" type="ORF">MACH21_20460</name>
</gene>
<reference evidence="2 3" key="1">
    <citation type="submission" date="2023-01" db="EMBL/GenBank/DDBJ databases">
        <title>Complete genome sequence of Roseicyclus marinus strain Dej080120_10.</title>
        <authorList>
            <person name="Ueki S."/>
            <person name="Maruyama F."/>
        </authorList>
    </citation>
    <scope>NUCLEOTIDE SEQUENCE [LARGE SCALE GENOMIC DNA]</scope>
    <source>
        <strain evidence="2 3">Dej080120_10</strain>
    </source>
</reference>
<evidence type="ECO:0000313" key="2">
    <source>
        <dbReference type="EMBL" id="BDW85869.1"/>
    </source>
</evidence>
<dbReference type="Proteomes" id="UP001337723">
    <property type="component" value="Chromosome"/>
</dbReference>
<feature type="region of interest" description="Disordered" evidence="1">
    <location>
        <begin position="1"/>
        <end position="102"/>
    </location>
</feature>
<proteinExistence type="predicted"/>
<dbReference type="EMBL" id="AP027266">
    <property type="protein sequence ID" value="BDW85869.1"/>
    <property type="molecule type" value="Genomic_DNA"/>
</dbReference>
<accession>A0AA48HHT9</accession>
<dbReference type="AlphaFoldDB" id="A0AA48HHT9"/>
<sequence>MVNVSLAPVAQSLGAQTPATQEAARPADGGGAPAGGLPDLGAQAVTAATKGKAARHDPAPLPPARPLPAPIKGLGVLPLDTRQVGDQDRPDGGLRPALDLRR</sequence>
<evidence type="ECO:0000313" key="3">
    <source>
        <dbReference type="Proteomes" id="UP001337723"/>
    </source>
</evidence>
<dbReference type="KEGG" id="rmai:MACH21_20460"/>
<keyword evidence="3" id="KW-1185">Reference proteome</keyword>